<name>A0ABP8JWS5_9BACT</name>
<proteinExistence type="predicted"/>
<dbReference type="Proteomes" id="UP001500936">
    <property type="component" value="Unassembled WGS sequence"/>
</dbReference>
<feature type="domain" description="SPW repeat-containing integral membrane" evidence="2">
    <location>
        <begin position="2"/>
        <end position="94"/>
    </location>
</feature>
<dbReference type="RefSeq" id="WP_345263853.1">
    <property type="nucleotide sequence ID" value="NZ_BAABHB010000001.1"/>
</dbReference>
<feature type="transmembrane region" description="Helical" evidence="1">
    <location>
        <begin position="77"/>
        <end position="95"/>
    </location>
</feature>
<keyword evidence="1" id="KW-0472">Membrane</keyword>
<keyword evidence="1" id="KW-0812">Transmembrane</keyword>
<evidence type="ECO:0000256" key="1">
    <source>
        <dbReference type="SAM" id="Phobius"/>
    </source>
</evidence>
<evidence type="ECO:0000313" key="3">
    <source>
        <dbReference type="EMBL" id="GAA4397185.1"/>
    </source>
</evidence>
<gene>
    <name evidence="3" type="ORF">GCM10023187_06240</name>
</gene>
<evidence type="ECO:0000259" key="2">
    <source>
        <dbReference type="Pfam" id="PF03779"/>
    </source>
</evidence>
<sequence>MWARFINIGIGLWLMVSPAVLPLSEKAAEHQYLVGPVMVAFAIIAISEATRNVRYVNTLIGVWLLVAPWVLGDHSTLETLNVMAAGVLITGLSLVKGKIENRFGGGWRSLLEETPEHMQ</sequence>
<organism evidence="3 4">
    <name type="scientific">Nibrella viscosa</name>
    <dbReference type="NCBI Taxonomy" id="1084524"/>
    <lineage>
        <taxon>Bacteria</taxon>
        <taxon>Pseudomonadati</taxon>
        <taxon>Bacteroidota</taxon>
        <taxon>Cytophagia</taxon>
        <taxon>Cytophagales</taxon>
        <taxon>Spirosomataceae</taxon>
        <taxon>Nibrella</taxon>
    </lineage>
</organism>
<evidence type="ECO:0000313" key="4">
    <source>
        <dbReference type="Proteomes" id="UP001500936"/>
    </source>
</evidence>
<keyword evidence="4" id="KW-1185">Reference proteome</keyword>
<comment type="caution">
    <text evidence="3">The sequence shown here is derived from an EMBL/GenBank/DDBJ whole genome shotgun (WGS) entry which is preliminary data.</text>
</comment>
<protein>
    <recommendedName>
        <fullName evidence="2">SPW repeat-containing integral membrane domain-containing protein</fullName>
    </recommendedName>
</protein>
<reference evidence="4" key="1">
    <citation type="journal article" date="2019" name="Int. J. Syst. Evol. Microbiol.">
        <title>The Global Catalogue of Microorganisms (GCM) 10K type strain sequencing project: providing services to taxonomists for standard genome sequencing and annotation.</title>
        <authorList>
            <consortium name="The Broad Institute Genomics Platform"/>
            <consortium name="The Broad Institute Genome Sequencing Center for Infectious Disease"/>
            <person name="Wu L."/>
            <person name="Ma J."/>
        </authorList>
    </citation>
    <scope>NUCLEOTIDE SEQUENCE [LARGE SCALE GENOMIC DNA]</scope>
    <source>
        <strain evidence="4">JCM 17925</strain>
    </source>
</reference>
<dbReference type="Pfam" id="PF03779">
    <property type="entry name" value="SPW"/>
    <property type="match status" value="1"/>
</dbReference>
<keyword evidence="1" id="KW-1133">Transmembrane helix</keyword>
<dbReference type="InterPro" id="IPR005530">
    <property type="entry name" value="SPW"/>
</dbReference>
<feature type="transmembrane region" description="Helical" evidence="1">
    <location>
        <begin position="5"/>
        <end position="24"/>
    </location>
</feature>
<accession>A0ABP8JWS5</accession>
<dbReference type="EMBL" id="BAABHB010000001">
    <property type="protein sequence ID" value="GAA4397185.1"/>
    <property type="molecule type" value="Genomic_DNA"/>
</dbReference>
<feature type="transmembrane region" description="Helical" evidence="1">
    <location>
        <begin position="53"/>
        <end position="71"/>
    </location>
</feature>
<feature type="transmembrane region" description="Helical" evidence="1">
    <location>
        <begin position="30"/>
        <end position="46"/>
    </location>
</feature>